<gene>
    <name evidence="1" type="ORF">ENF72_00385</name>
</gene>
<organism evidence="1">
    <name type="scientific">Thermococcus litoralis</name>
    <dbReference type="NCBI Taxonomy" id="2265"/>
    <lineage>
        <taxon>Archaea</taxon>
        <taxon>Methanobacteriati</taxon>
        <taxon>Methanobacteriota</taxon>
        <taxon>Thermococci</taxon>
        <taxon>Thermococcales</taxon>
        <taxon>Thermococcaceae</taxon>
        <taxon>Thermococcus</taxon>
    </lineage>
</organism>
<protein>
    <recommendedName>
        <fullName evidence="2">DUF86 domain-containing protein</fullName>
    </recommendedName>
</protein>
<dbReference type="Proteomes" id="UP000886210">
    <property type="component" value="Unassembled WGS sequence"/>
</dbReference>
<reference evidence="1" key="1">
    <citation type="journal article" date="2020" name="mSystems">
        <title>Genome- and Community-Level Interaction Insights into Carbon Utilization and Element Cycling Functions of Hydrothermarchaeota in Hydrothermal Sediment.</title>
        <authorList>
            <person name="Zhou Z."/>
            <person name="Liu Y."/>
            <person name="Xu W."/>
            <person name="Pan J."/>
            <person name="Luo Z.H."/>
            <person name="Li M."/>
        </authorList>
    </citation>
    <scope>NUCLEOTIDE SEQUENCE [LARGE SCALE GENOMIC DNA]</scope>
    <source>
        <strain evidence="1">HyVt-151</strain>
    </source>
</reference>
<dbReference type="AlphaFoldDB" id="A0A7C0Y0H8"/>
<comment type="caution">
    <text evidence="1">The sequence shown here is derived from an EMBL/GenBank/DDBJ whole genome shotgun (WGS) entry which is preliminary data.</text>
</comment>
<dbReference type="EMBL" id="DQYG01000020">
    <property type="protein sequence ID" value="HDD31071.1"/>
    <property type="molecule type" value="Genomic_DNA"/>
</dbReference>
<evidence type="ECO:0008006" key="2">
    <source>
        <dbReference type="Google" id="ProtNLM"/>
    </source>
</evidence>
<name>A0A7C0Y0H8_THELI</name>
<accession>A0A7C0Y0H8</accession>
<sequence length="72" mass="8570">MTTTEELIAQINRVLDDIKVNMSRLFENFDLLYLVFNLNRNLAFLKDLEDELSRRVGETLSYTMSNKRERDP</sequence>
<proteinExistence type="predicted"/>
<feature type="non-terminal residue" evidence="1">
    <location>
        <position position="72"/>
    </location>
</feature>
<evidence type="ECO:0000313" key="1">
    <source>
        <dbReference type="EMBL" id="HDD31071.1"/>
    </source>
</evidence>